<name>A0A1U7CQJ5_9BACT</name>
<organism evidence="4 5">
    <name type="scientific">Paludisphaera borealis</name>
    <dbReference type="NCBI Taxonomy" id="1387353"/>
    <lineage>
        <taxon>Bacteria</taxon>
        <taxon>Pseudomonadati</taxon>
        <taxon>Planctomycetota</taxon>
        <taxon>Planctomycetia</taxon>
        <taxon>Isosphaerales</taxon>
        <taxon>Isosphaeraceae</taxon>
        <taxon>Paludisphaera</taxon>
    </lineage>
</organism>
<sequence length="645" mass="71318">MWDDGRRARRILIALTATAVFATSCAAVAYFWRSFLPVDPLKEARTAYDRQDWDAAARAARARLKTANGDLDALRLLARASLRQGKESSALAIYGGLGEDAMESDDFYLLGMEQSRKGNVDLAHQAWKLALTRNPNHPETLAATAKSLSEMDQYIPAVVTIQQLLTQPGWKARANLLLGEMYVMMNAPEQVITALERGLNEPGESIDPKDRERYRKLLARSFLQTGKPARAREVLEPMQPAGATSSPDLEVSWLLSRCDLQESKPISPTVLDQARTYRDEHPLEAEPASYVGAAGCVSCHRVISDMQQPSRHGRTFFRESEIAALPLPKQPVPDPGDPKVVHSFQKVEDHVEVETKIDDRVVRSIIDYAFGTGDRGLTLVGRNDKNHYFESRLSYYGNDGKWDVTSGQSRIPQHSALYQGSILTLDVVRRCIICHQTNAMAVLSNSGPEAADRAIGCEKCHGPGGNHLLAVNAPDAKKDPSLFLRDMAIARPSMTYGEPIVKLCGQCHDPRKVGFEVTPSLETASRFQSTTLSWSRCYTESQKALDCVTCHSPHRDAETSPAHYEAKCLECHSGTPSPPKEPRSLLRPRQTAFTAAPPCPVQPKSGCIACHMPKDQTPIPHSQFTDHHIRVHPELTESKPPIAGR</sequence>
<dbReference type="InterPro" id="IPR051829">
    <property type="entry name" value="Multiheme_Cytochr_ET"/>
</dbReference>
<dbReference type="AlphaFoldDB" id="A0A1U7CQJ5"/>
<dbReference type="CDD" id="cd08168">
    <property type="entry name" value="Cytochrom_C3"/>
    <property type="match status" value="1"/>
</dbReference>
<keyword evidence="5" id="KW-1185">Reference proteome</keyword>
<dbReference type="PROSITE" id="PS51257">
    <property type="entry name" value="PROKAR_LIPOPROTEIN"/>
    <property type="match status" value="1"/>
</dbReference>
<dbReference type="InterPro" id="IPR011990">
    <property type="entry name" value="TPR-like_helical_dom_sf"/>
</dbReference>
<keyword evidence="1" id="KW-0732">Signal</keyword>
<dbReference type="SUPFAM" id="SSF48452">
    <property type="entry name" value="TPR-like"/>
    <property type="match status" value="2"/>
</dbReference>
<evidence type="ECO:0000256" key="1">
    <source>
        <dbReference type="ARBA" id="ARBA00022729"/>
    </source>
</evidence>
<feature type="transmembrane region" description="Helical" evidence="2">
    <location>
        <begin position="12"/>
        <end position="32"/>
    </location>
</feature>
<keyword evidence="2" id="KW-0472">Membrane</keyword>
<dbReference type="RefSeq" id="WP_076346340.1">
    <property type="nucleotide sequence ID" value="NZ_CP019082.1"/>
</dbReference>
<evidence type="ECO:0000313" key="5">
    <source>
        <dbReference type="Proteomes" id="UP000186309"/>
    </source>
</evidence>
<reference evidence="5" key="1">
    <citation type="submission" date="2016-12" db="EMBL/GenBank/DDBJ databases">
        <title>Comparative genomics of four Isosphaeraceae planctomycetes: a common pool of plasmids and glycoside hydrolase genes.</title>
        <authorList>
            <person name="Ivanova A."/>
        </authorList>
    </citation>
    <scope>NUCLEOTIDE SEQUENCE [LARGE SCALE GENOMIC DNA]</scope>
    <source>
        <strain evidence="5">PX4</strain>
    </source>
</reference>
<dbReference type="PANTHER" id="PTHR35038:SF8">
    <property type="entry name" value="C-TYPE POLYHEME CYTOCHROME OMCC"/>
    <property type="match status" value="1"/>
</dbReference>
<keyword evidence="2" id="KW-0812">Transmembrane</keyword>
<accession>A0A1U7CQJ5</accession>
<dbReference type="Gene3D" id="1.10.1130.10">
    <property type="entry name" value="Flavocytochrome C3, Chain A"/>
    <property type="match status" value="1"/>
</dbReference>
<dbReference type="InterPro" id="IPR023155">
    <property type="entry name" value="Cyt_c-552/4"/>
</dbReference>
<dbReference type="KEGG" id="pbor:BSF38_02682"/>
<dbReference type="PANTHER" id="PTHR35038">
    <property type="entry name" value="DISSIMILATORY SULFITE REDUCTASE SIRA"/>
    <property type="match status" value="1"/>
</dbReference>
<keyword evidence="2" id="KW-1133">Transmembrane helix</keyword>
<dbReference type="Gene3D" id="1.25.40.10">
    <property type="entry name" value="Tetratricopeptide repeat domain"/>
    <property type="match status" value="1"/>
</dbReference>
<evidence type="ECO:0000256" key="2">
    <source>
        <dbReference type="SAM" id="Phobius"/>
    </source>
</evidence>
<feature type="domain" description="Cytochrome c-552/4" evidence="3">
    <location>
        <begin position="427"/>
        <end position="462"/>
    </location>
</feature>
<proteinExistence type="predicted"/>
<dbReference type="Pfam" id="PF13435">
    <property type="entry name" value="Cytochrome_C554"/>
    <property type="match status" value="1"/>
</dbReference>
<dbReference type="EMBL" id="CP019082">
    <property type="protein sequence ID" value="APW61178.1"/>
    <property type="molecule type" value="Genomic_DNA"/>
</dbReference>
<dbReference type="Proteomes" id="UP000186309">
    <property type="component" value="Chromosome"/>
</dbReference>
<dbReference type="SUPFAM" id="SSF48695">
    <property type="entry name" value="Multiheme cytochromes"/>
    <property type="match status" value="1"/>
</dbReference>
<evidence type="ECO:0000259" key="3">
    <source>
        <dbReference type="Pfam" id="PF13435"/>
    </source>
</evidence>
<dbReference type="OrthoDB" id="244982at2"/>
<dbReference type="InterPro" id="IPR036280">
    <property type="entry name" value="Multihaem_cyt_sf"/>
</dbReference>
<dbReference type="STRING" id="1387353.BSF38_02682"/>
<evidence type="ECO:0000313" key="4">
    <source>
        <dbReference type="EMBL" id="APW61178.1"/>
    </source>
</evidence>
<protein>
    <recommendedName>
        <fullName evidence="3">Cytochrome c-552/4 domain-containing protein</fullName>
    </recommendedName>
</protein>
<gene>
    <name evidence="4" type="ORF">BSF38_02682</name>
</gene>